<feature type="domain" description="DNA primase/nucleoside triphosphatase C-terminal" evidence="1">
    <location>
        <begin position="5"/>
        <end position="100"/>
    </location>
</feature>
<organism evidence="2">
    <name type="scientific">Vaccinia virus</name>
    <name type="common">VACV</name>
    <name type="synonym">Orthopoxvirus vaccinia</name>
    <dbReference type="NCBI Taxonomy" id="10245"/>
    <lineage>
        <taxon>Viruses</taxon>
        <taxon>Varidnaviria</taxon>
        <taxon>Bamfordvirae</taxon>
        <taxon>Nucleocytoviricota</taxon>
        <taxon>Pokkesviricetes</taxon>
        <taxon>Chitovirales</taxon>
        <taxon>Poxviridae</taxon>
        <taxon>Chordopoxvirinae</taxon>
        <taxon>Orthopoxvirus</taxon>
    </lineage>
</organism>
<evidence type="ECO:0000313" key="2">
    <source>
        <dbReference type="EMBL" id="AUL80245.1"/>
    </source>
</evidence>
<dbReference type="InterPro" id="IPR004968">
    <property type="entry name" value="DNA_primase/NTPase_C"/>
</dbReference>
<dbReference type="Proteomes" id="UP000270450">
    <property type="component" value="Segment"/>
</dbReference>
<dbReference type="Pfam" id="PF03288">
    <property type="entry name" value="Pox_D5"/>
    <property type="match status" value="1"/>
</dbReference>
<reference evidence="2" key="1">
    <citation type="journal article" date="2018" name="Emerg. Infect. Dis.">
        <title>Ocular Vaccinia Infection in Dairy Worker, Brazil.</title>
        <authorList>
            <person name="Teixeira Lima M."/>
            <person name="Pereira Oliveira G."/>
            <person name="Bretas de Oliveira D."/>
            <person name="Mesquita Vaz S."/>
            <person name="de Souza Trindade G."/>
            <person name="Santos Abrahao J."/>
            <person name="Geessien Kroon E."/>
        </authorList>
    </citation>
    <scope>NUCLEOTIDE SEQUENCE [LARGE SCALE GENOMIC DNA]</scope>
    <source>
        <strain evidence="2">CEyV1</strain>
    </source>
</reference>
<protein>
    <submittedName>
        <fullName evidence="2">ECTVgp094</fullName>
    </submittedName>
</protein>
<name>A0A2I6J1B2_VACCV</name>
<proteinExistence type="predicted"/>
<evidence type="ECO:0000259" key="1">
    <source>
        <dbReference type="Pfam" id="PF03288"/>
    </source>
</evidence>
<accession>A0A2I6J1B2</accession>
<sequence length="102" mass="11982">MKLYPTPEEIPEFAFYRKIVTLLVSSSVEHIPLMTDLSKKGYILYDNVVTLPLTTFQKKISKYFNFRLLGHDIESFINRHKKFANVSAEYLQYIFIEDISSP</sequence>
<dbReference type="EMBL" id="MG012795">
    <property type="protein sequence ID" value="AUL80245.1"/>
    <property type="molecule type" value="Genomic_DNA"/>
</dbReference>